<protein>
    <submittedName>
        <fullName evidence="1">Uncharacterized protein</fullName>
    </submittedName>
</protein>
<organism evidence="1 3">
    <name type="scientific">Didymodactylos carnosus</name>
    <dbReference type="NCBI Taxonomy" id="1234261"/>
    <lineage>
        <taxon>Eukaryota</taxon>
        <taxon>Metazoa</taxon>
        <taxon>Spiralia</taxon>
        <taxon>Gnathifera</taxon>
        <taxon>Rotifera</taxon>
        <taxon>Eurotatoria</taxon>
        <taxon>Bdelloidea</taxon>
        <taxon>Philodinida</taxon>
        <taxon>Philodinidae</taxon>
        <taxon>Didymodactylos</taxon>
    </lineage>
</organism>
<evidence type="ECO:0000313" key="1">
    <source>
        <dbReference type="EMBL" id="CAF1597877.1"/>
    </source>
</evidence>
<dbReference type="EMBL" id="CAJOBC010101407">
    <property type="protein sequence ID" value="CAF4473507.1"/>
    <property type="molecule type" value="Genomic_DNA"/>
</dbReference>
<proteinExistence type="predicted"/>
<dbReference type="Proteomes" id="UP000663829">
    <property type="component" value="Unassembled WGS sequence"/>
</dbReference>
<sequence length="197" mass="23202">MNIDQLSISDIVIIVHDLFYAIQRMWPFFRYILTEDEIAQRYARKQRTLINYAIRICEKWMYDAQLNRLMGQTRTKEIKCGQDAKKIRVINYSSSKEDGIIFENSSSNENQCLIVISGTEAQTFSVETALYDFWRVNMPEIITSCAAATVVGFSMIKFMFTADDRYRQHPIQRILLPLTRCFRLLYALLRIRRTNAK</sequence>
<keyword evidence="3" id="KW-1185">Reference proteome</keyword>
<gene>
    <name evidence="1" type="ORF">GPM918_LOCUS42222</name>
    <name evidence="2" type="ORF">SRO942_LOCUS43421</name>
</gene>
<dbReference type="EMBL" id="CAJNOQ010035075">
    <property type="protein sequence ID" value="CAF1597877.1"/>
    <property type="molecule type" value="Genomic_DNA"/>
</dbReference>
<dbReference type="Proteomes" id="UP000681722">
    <property type="component" value="Unassembled WGS sequence"/>
</dbReference>
<comment type="caution">
    <text evidence="1">The sequence shown here is derived from an EMBL/GenBank/DDBJ whole genome shotgun (WGS) entry which is preliminary data.</text>
</comment>
<name>A0A816ALI2_9BILA</name>
<dbReference type="AlphaFoldDB" id="A0A816ALI2"/>
<accession>A0A816ALI2</accession>
<evidence type="ECO:0000313" key="2">
    <source>
        <dbReference type="EMBL" id="CAF4473507.1"/>
    </source>
</evidence>
<reference evidence="1" key="1">
    <citation type="submission" date="2021-02" db="EMBL/GenBank/DDBJ databases">
        <authorList>
            <person name="Nowell W R."/>
        </authorList>
    </citation>
    <scope>NUCLEOTIDE SEQUENCE</scope>
</reference>
<evidence type="ECO:0000313" key="3">
    <source>
        <dbReference type="Proteomes" id="UP000663829"/>
    </source>
</evidence>